<dbReference type="Gene3D" id="3.40.50.720">
    <property type="entry name" value="NAD(P)-binding Rossmann-like Domain"/>
    <property type="match status" value="1"/>
</dbReference>
<dbReference type="InterPro" id="IPR041121">
    <property type="entry name" value="SDH_C"/>
</dbReference>
<accession>A0A948RRR8</accession>
<proteinExistence type="predicted"/>
<reference evidence="5" key="1">
    <citation type="submission" date="2021-05" db="EMBL/GenBank/DDBJ databases">
        <title>Energy efficiency and biological interactions define the core microbiome of deep oligotrophic groundwater.</title>
        <authorList>
            <person name="Mehrshad M."/>
            <person name="Lopez-Fernandez M."/>
            <person name="Bell E."/>
            <person name="Bernier-Latmani R."/>
            <person name="Bertilsson S."/>
            <person name="Dopson M."/>
        </authorList>
    </citation>
    <scope>NUCLEOTIDE SEQUENCE</scope>
    <source>
        <strain evidence="5">Modern_marine.mb.64</strain>
    </source>
</reference>
<gene>
    <name evidence="5" type="ORF">KJ970_02695</name>
</gene>
<dbReference type="GO" id="GO:0004764">
    <property type="term" value="F:shikimate 3-dehydrogenase (NADP+) activity"/>
    <property type="evidence" value="ECO:0007669"/>
    <property type="project" value="InterPro"/>
</dbReference>
<dbReference type="Gene3D" id="3.40.50.10860">
    <property type="entry name" value="Leucine Dehydrogenase, chain A, domain 1"/>
    <property type="match status" value="1"/>
</dbReference>
<dbReference type="Pfam" id="PF08501">
    <property type="entry name" value="Shikimate_dh_N"/>
    <property type="match status" value="1"/>
</dbReference>
<dbReference type="PANTHER" id="PTHR21089">
    <property type="entry name" value="SHIKIMATE DEHYDROGENASE"/>
    <property type="match status" value="1"/>
</dbReference>
<evidence type="ECO:0008006" key="7">
    <source>
        <dbReference type="Google" id="ProtNLM"/>
    </source>
</evidence>
<dbReference type="GO" id="GO:0050661">
    <property type="term" value="F:NADP binding"/>
    <property type="evidence" value="ECO:0007669"/>
    <property type="project" value="TreeGrafter"/>
</dbReference>
<evidence type="ECO:0000313" key="6">
    <source>
        <dbReference type="Proteomes" id="UP000777784"/>
    </source>
</evidence>
<feature type="domain" description="Shikimate dehydrogenase substrate binding N-terminal" evidence="3">
    <location>
        <begin position="19"/>
        <end position="105"/>
    </location>
</feature>
<dbReference type="InterPro" id="IPR013708">
    <property type="entry name" value="Shikimate_DH-bd_N"/>
</dbReference>
<dbReference type="InterPro" id="IPR046346">
    <property type="entry name" value="Aminoacid_DH-like_N_sf"/>
</dbReference>
<dbReference type="InterPro" id="IPR022893">
    <property type="entry name" value="Shikimate_DH_fam"/>
</dbReference>
<dbReference type="SUPFAM" id="SSF51735">
    <property type="entry name" value="NAD(P)-binding Rossmann-fold domains"/>
    <property type="match status" value="1"/>
</dbReference>
<dbReference type="InterPro" id="IPR036291">
    <property type="entry name" value="NAD(P)-bd_dom_sf"/>
</dbReference>
<name>A0A948RRR8_UNCEI</name>
<dbReference type="SUPFAM" id="SSF53223">
    <property type="entry name" value="Aminoacid dehydrogenase-like, N-terminal domain"/>
    <property type="match status" value="1"/>
</dbReference>
<dbReference type="AlphaFoldDB" id="A0A948RRR8"/>
<dbReference type="Proteomes" id="UP000777784">
    <property type="component" value="Unassembled WGS sequence"/>
</dbReference>
<evidence type="ECO:0000313" key="5">
    <source>
        <dbReference type="EMBL" id="MBU2689808.1"/>
    </source>
</evidence>
<dbReference type="GO" id="GO:0019632">
    <property type="term" value="P:shikimate metabolic process"/>
    <property type="evidence" value="ECO:0007669"/>
    <property type="project" value="TreeGrafter"/>
</dbReference>
<dbReference type="GO" id="GO:0009073">
    <property type="term" value="P:aromatic amino acid family biosynthetic process"/>
    <property type="evidence" value="ECO:0007669"/>
    <property type="project" value="UniProtKB-KW"/>
</dbReference>
<dbReference type="PANTHER" id="PTHR21089:SF1">
    <property type="entry name" value="BIFUNCTIONAL 3-DEHYDROQUINATE DEHYDRATASE_SHIKIMATE DEHYDROGENASE, CHLOROPLASTIC"/>
    <property type="match status" value="1"/>
</dbReference>
<dbReference type="GO" id="GO:0005829">
    <property type="term" value="C:cytosol"/>
    <property type="evidence" value="ECO:0007669"/>
    <property type="project" value="TreeGrafter"/>
</dbReference>
<evidence type="ECO:0000259" key="3">
    <source>
        <dbReference type="Pfam" id="PF08501"/>
    </source>
</evidence>
<keyword evidence="2" id="KW-0057">Aromatic amino acid biosynthesis</keyword>
<organism evidence="5 6">
    <name type="scientific">Eiseniibacteriota bacterium</name>
    <dbReference type="NCBI Taxonomy" id="2212470"/>
    <lineage>
        <taxon>Bacteria</taxon>
        <taxon>Candidatus Eiseniibacteriota</taxon>
    </lineage>
</organism>
<comment type="pathway">
    <text evidence="1">Metabolic intermediate biosynthesis; chorismate biosynthesis; chorismate from D-erythrose 4-phosphate and phosphoenolpyruvate: step 4/7.</text>
</comment>
<sequence>MPPRHTRIEGRPKPRLLGIAGDPVAHSLSPKIHNAAFRHLGLPFEYKLFPCSDARALLRLIQAAPVMGLRGLNITTPLKGAAARLLMNAGEADDEVRRTRSANTLVMGDRLTGGSTDGKGGLQYLRRLGFKPKNSILILGAGATAGNILWHLMQSGWKEIGLMTRRPESMRRRIRLWECADLSRLTMLNPGRSPHECERWDLLVSTVPPGAVTSEVFHRLLPQLAPSAPVIDLNYGRGRSRLATWAGKGGHPAYDGRGFLLYQALLSFRIWTRKSPPLEVMQEALGLKSIP</sequence>
<comment type="caution">
    <text evidence="5">The sequence shown here is derived from an EMBL/GenBank/DDBJ whole genome shotgun (WGS) entry which is preliminary data.</text>
</comment>
<dbReference type="Pfam" id="PF18317">
    <property type="entry name" value="SDH_C"/>
    <property type="match status" value="1"/>
</dbReference>
<evidence type="ECO:0000259" key="4">
    <source>
        <dbReference type="Pfam" id="PF18317"/>
    </source>
</evidence>
<feature type="domain" description="SDH C-terminal" evidence="4">
    <location>
        <begin position="256"/>
        <end position="285"/>
    </location>
</feature>
<evidence type="ECO:0000256" key="1">
    <source>
        <dbReference type="ARBA" id="ARBA00004871"/>
    </source>
</evidence>
<keyword evidence="2" id="KW-0028">Amino-acid biosynthesis</keyword>
<evidence type="ECO:0000256" key="2">
    <source>
        <dbReference type="ARBA" id="ARBA00023141"/>
    </source>
</evidence>
<dbReference type="GO" id="GO:0009423">
    <property type="term" value="P:chorismate biosynthetic process"/>
    <property type="evidence" value="ECO:0007669"/>
    <property type="project" value="TreeGrafter"/>
</dbReference>
<dbReference type="EMBL" id="JAHJDP010000018">
    <property type="protein sequence ID" value="MBU2689808.1"/>
    <property type="molecule type" value="Genomic_DNA"/>
</dbReference>
<protein>
    <recommendedName>
        <fullName evidence="7">Shikimate dehydrogenase (NADP(+))</fullName>
    </recommendedName>
</protein>